<sequence length="77" mass="8541">MMLRRRQRNTVHSEVRPKNGQRSSNNSVKSVAIISRTVIFGNKAIVIDKLSAVCVCVGVKRNCGNPELFETAAEARQ</sequence>
<dbReference type="EMBL" id="JXJN01019829">
    <property type="status" value="NOT_ANNOTATED_CDS"/>
    <property type="molecule type" value="Genomic_DNA"/>
</dbReference>
<proteinExistence type="predicted"/>
<organism evidence="2 3">
    <name type="scientific">Glossina palpalis gambiensis</name>
    <dbReference type="NCBI Taxonomy" id="67801"/>
    <lineage>
        <taxon>Eukaryota</taxon>
        <taxon>Metazoa</taxon>
        <taxon>Ecdysozoa</taxon>
        <taxon>Arthropoda</taxon>
        <taxon>Hexapoda</taxon>
        <taxon>Insecta</taxon>
        <taxon>Pterygota</taxon>
        <taxon>Neoptera</taxon>
        <taxon>Endopterygota</taxon>
        <taxon>Diptera</taxon>
        <taxon>Brachycera</taxon>
        <taxon>Muscomorpha</taxon>
        <taxon>Hippoboscoidea</taxon>
        <taxon>Glossinidae</taxon>
        <taxon>Glossina</taxon>
    </lineage>
</organism>
<evidence type="ECO:0000313" key="3">
    <source>
        <dbReference type="Proteomes" id="UP000092460"/>
    </source>
</evidence>
<reference evidence="3" key="1">
    <citation type="submission" date="2015-01" db="EMBL/GenBank/DDBJ databases">
        <authorList>
            <person name="Aksoy S."/>
            <person name="Warren W."/>
            <person name="Wilson R.K."/>
        </authorList>
    </citation>
    <scope>NUCLEOTIDE SEQUENCE [LARGE SCALE GENOMIC DNA]</scope>
    <source>
        <strain evidence="3">IAEA</strain>
    </source>
</reference>
<dbReference type="VEuPathDB" id="VectorBase:GPPI039426"/>
<evidence type="ECO:0000313" key="2">
    <source>
        <dbReference type="EnsemblMetazoa" id="GPPI039426-PA"/>
    </source>
</evidence>
<feature type="region of interest" description="Disordered" evidence="1">
    <location>
        <begin position="1"/>
        <end position="27"/>
    </location>
</feature>
<dbReference type="EnsemblMetazoa" id="GPPI039426-RA">
    <property type="protein sequence ID" value="GPPI039426-PA"/>
    <property type="gene ID" value="GPPI039426"/>
</dbReference>
<name>A0A1B0BSS4_9MUSC</name>
<dbReference type="Proteomes" id="UP000092460">
    <property type="component" value="Unassembled WGS sequence"/>
</dbReference>
<evidence type="ECO:0000256" key="1">
    <source>
        <dbReference type="SAM" id="MobiDB-lite"/>
    </source>
</evidence>
<accession>A0A1B0BSS4</accession>
<reference evidence="2" key="2">
    <citation type="submission" date="2020-05" db="UniProtKB">
        <authorList>
            <consortium name="EnsemblMetazoa"/>
        </authorList>
    </citation>
    <scope>IDENTIFICATION</scope>
    <source>
        <strain evidence="2">IAEA</strain>
    </source>
</reference>
<dbReference type="AlphaFoldDB" id="A0A1B0BSS4"/>
<keyword evidence="3" id="KW-1185">Reference proteome</keyword>
<protein>
    <submittedName>
        <fullName evidence="2">Uncharacterized protein</fullName>
    </submittedName>
</protein>